<feature type="region of interest" description="Disordered" evidence="1">
    <location>
        <begin position="1"/>
        <end position="23"/>
    </location>
</feature>
<sequence>MSHSDQSETVDRSPSRKRGRNKKITLTKRVEAMVVMWYFTFMRRTVRIRVNNDRRDAIRHHSERQFIYALLHAHQAAAIALSDPNTGALVSRSRDGELLVPLLKSCGCIPIRGSSGRGEKGGATALSHMIRHCRAGHPAVIAVDGPKGPRGKVQKGVAMLAQKSGIPIVPVVLVPGRRITFAKAWDRMQLPMPFCELDCRFGDPIVVGEDDDLDQVALRVESSLERLEWATDPQEATIARGARPVPIDSEASLLSRAA</sequence>
<gene>
    <name evidence="3" type="ORF">Poly21_43660</name>
</gene>
<dbReference type="AlphaFoldDB" id="A0A5C6BFE8"/>
<dbReference type="RefSeq" id="WP_302119882.1">
    <property type="nucleotide sequence ID" value="NZ_SJPU01000003.1"/>
</dbReference>
<keyword evidence="4" id="KW-1185">Reference proteome</keyword>
<proteinExistence type="predicted"/>
<feature type="compositionally biased region" description="Basic and acidic residues" evidence="1">
    <location>
        <begin position="1"/>
        <end position="14"/>
    </location>
</feature>
<dbReference type="Proteomes" id="UP000319908">
    <property type="component" value="Unassembled WGS sequence"/>
</dbReference>
<accession>A0A5C6BFE8</accession>
<name>A0A5C6BFE8_9BACT</name>
<protein>
    <recommendedName>
        <fullName evidence="2">DUF374 domain-containing protein</fullName>
    </recommendedName>
</protein>
<comment type="caution">
    <text evidence="3">The sequence shown here is derived from an EMBL/GenBank/DDBJ whole genome shotgun (WGS) entry which is preliminary data.</text>
</comment>
<dbReference type="EMBL" id="SJPU01000003">
    <property type="protein sequence ID" value="TWU10462.1"/>
    <property type="molecule type" value="Genomic_DNA"/>
</dbReference>
<evidence type="ECO:0000313" key="4">
    <source>
        <dbReference type="Proteomes" id="UP000319908"/>
    </source>
</evidence>
<evidence type="ECO:0000256" key="1">
    <source>
        <dbReference type="SAM" id="MobiDB-lite"/>
    </source>
</evidence>
<reference evidence="3 4" key="1">
    <citation type="journal article" date="2020" name="Antonie Van Leeuwenhoek">
        <title>Rhodopirellula heiligendammensis sp. nov., Rhodopirellula pilleata sp. nov., and Rhodopirellula solitaria sp. nov. isolated from natural or artificial marine surfaces in Northern Germany and California, USA, and emended description of the genus Rhodopirellula.</title>
        <authorList>
            <person name="Kallscheuer N."/>
            <person name="Wiegand S."/>
            <person name="Jogler M."/>
            <person name="Boedeker C."/>
            <person name="Peeters S.H."/>
            <person name="Rast P."/>
            <person name="Heuer A."/>
            <person name="Jetten M.S.M."/>
            <person name="Rohde M."/>
            <person name="Jogler C."/>
        </authorList>
    </citation>
    <scope>NUCLEOTIDE SEQUENCE [LARGE SCALE GENOMIC DNA]</scope>
    <source>
        <strain evidence="3 4">Poly21</strain>
    </source>
</reference>
<organism evidence="3 4">
    <name type="scientific">Allorhodopirellula heiligendammensis</name>
    <dbReference type="NCBI Taxonomy" id="2714739"/>
    <lineage>
        <taxon>Bacteria</taxon>
        <taxon>Pseudomonadati</taxon>
        <taxon>Planctomycetota</taxon>
        <taxon>Planctomycetia</taxon>
        <taxon>Pirellulales</taxon>
        <taxon>Pirellulaceae</taxon>
        <taxon>Allorhodopirellula</taxon>
    </lineage>
</organism>
<dbReference type="Pfam" id="PF04028">
    <property type="entry name" value="DUF374"/>
    <property type="match status" value="1"/>
</dbReference>
<dbReference type="InterPro" id="IPR007172">
    <property type="entry name" value="DUF374"/>
</dbReference>
<evidence type="ECO:0000259" key="2">
    <source>
        <dbReference type="Pfam" id="PF04028"/>
    </source>
</evidence>
<feature type="domain" description="DUF374" evidence="2">
    <location>
        <begin position="84"/>
        <end position="150"/>
    </location>
</feature>
<dbReference type="CDD" id="cd07983">
    <property type="entry name" value="LPLAT_DUF374-like"/>
    <property type="match status" value="1"/>
</dbReference>
<evidence type="ECO:0000313" key="3">
    <source>
        <dbReference type="EMBL" id="TWU10462.1"/>
    </source>
</evidence>
<dbReference type="SUPFAM" id="SSF69593">
    <property type="entry name" value="Glycerol-3-phosphate (1)-acyltransferase"/>
    <property type="match status" value="1"/>
</dbReference>